<evidence type="ECO:0000313" key="2">
    <source>
        <dbReference type="Proteomes" id="UP000664844"/>
    </source>
</evidence>
<gene>
    <name evidence="1" type="ORF">J0895_01615</name>
</gene>
<proteinExistence type="predicted"/>
<dbReference type="RefSeq" id="WP_207086402.1">
    <property type="nucleotide sequence ID" value="NZ_JAFLQW010000042.1"/>
</dbReference>
<name>A0ABS3FL41_9CYAN</name>
<evidence type="ECO:0000313" key="1">
    <source>
        <dbReference type="EMBL" id="MBO0347826.1"/>
    </source>
</evidence>
<keyword evidence="2" id="KW-1185">Reference proteome</keyword>
<organism evidence="1 2">
    <name type="scientific">Phormidium pseudopriestleyi FRX01</name>
    <dbReference type="NCBI Taxonomy" id="1759528"/>
    <lineage>
        <taxon>Bacteria</taxon>
        <taxon>Bacillati</taxon>
        <taxon>Cyanobacteriota</taxon>
        <taxon>Cyanophyceae</taxon>
        <taxon>Oscillatoriophycideae</taxon>
        <taxon>Oscillatoriales</taxon>
        <taxon>Oscillatoriaceae</taxon>
        <taxon>Phormidium</taxon>
    </lineage>
</organism>
<comment type="caution">
    <text evidence="1">The sequence shown here is derived from an EMBL/GenBank/DDBJ whole genome shotgun (WGS) entry which is preliminary data.</text>
</comment>
<protein>
    <submittedName>
        <fullName evidence="1">Uncharacterized protein</fullName>
    </submittedName>
</protein>
<sequence length="45" mass="5369">MTPRSDPDLIILRQCLHSSLRRFSGDRKNIFFAVKFYTVYQTYPS</sequence>
<accession>A0ABS3FL41</accession>
<reference evidence="1 2" key="1">
    <citation type="submission" date="2021-03" db="EMBL/GenBank/DDBJ databases">
        <title>Metabolic Capacity of the Antarctic Cyanobacterium Phormidium pseudopriestleyi that Sustains Oxygenic Photosynthesis in the Presence of Hydrogen Sulfide.</title>
        <authorList>
            <person name="Lumian J.E."/>
            <person name="Jungblut A.D."/>
            <person name="Dillon M.L."/>
            <person name="Hawes I."/>
            <person name="Doran P.T."/>
            <person name="Mackey T.J."/>
            <person name="Dick G.J."/>
            <person name="Grettenberger C.L."/>
            <person name="Sumner D.Y."/>
        </authorList>
    </citation>
    <scope>NUCLEOTIDE SEQUENCE [LARGE SCALE GENOMIC DNA]</scope>
    <source>
        <strain evidence="1 2">FRX01</strain>
    </source>
</reference>
<dbReference type="EMBL" id="JAFLQW010000042">
    <property type="protein sequence ID" value="MBO0347826.1"/>
    <property type="molecule type" value="Genomic_DNA"/>
</dbReference>
<dbReference type="Proteomes" id="UP000664844">
    <property type="component" value="Unassembled WGS sequence"/>
</dbReference>